<dbReference type="Pfam" id="PF10099">
    <property type="entry name" value="RskA_C"/>
    <property type="match status" value="1"/>
</dbReference>
<name>A0A3M8ABG3_9MICO</name>
<accession>A0A3M8ABG3</accession>
<proteinExistence type="predicted"/>
<evidence type="ECO:0000256" key="2">
    <source>
        <dbReference type="SAM" id="Phobius"/>
    </source>
</evidence>
<dbReference type="PANTHER" id="PTHR37461:SF1">
    <property type="entry name" value="ANTI-SIGMA-K FACTOR RSKA"/>
    <property type="match status" value="1"/>
</dbReference>
<organism evidence="4 5">
    <name type="scientific">Agromyces tardus</name>
    <dbReference type="NCBI Taxonomy" id="2583849"/>
    <lineage>
        <taxon>Bacteria</taxon>
        <taxon>Bacillati</taxon>
        <taxon>Actinomycetota</taxon>
        <taxon>Actinomycetes</taxon>
        <taxon>Micrococcales</taxon>
        <taxon>Microbacteriaceae</taxon>
        <taxon>Agromyces</taxon>
    </lineage>
</organism>
<feature type="region of interest" description="Disordered" evidence="1">
    <location>
        <begin position="70"/>
        <end position="89"/>
    </location>
</feature>
<dbReference type="GO" id="GO:0006417">
    <property type="term" value="P:regulation of translation"/>
    <property type="evidence" value="ECO:0007669"/>
    <property type="project" value="TreeGrafter"/>
</dbReference>
<evidence type="ECO:0000313" key="5">
    <source>
        <dbReference type="Proteomes" id="UP000275048"/>
    </source>
</evidence>
<evidence type="ECO:0000259" key="3">
    <source>
        <dbReference type="Pfam" id="PF10099"/>
    </source>
</evidence>
<feature type="compositionally biased region" description="Low complexity" evidence="1">
    <location>
        <begin position="30"/>
        <end position="53"/>
    </location>
</feature>
<comment type="caution">
    <text evidence="4">The sequence shown here is derived from an EMBL/GenBank/DDBJ whole genome shotgun (WGS) entry which is preliminary data.</text>
</comment>
<dbReference type="AlphaFoldDB" id="A0A3M8ABG3"/>
<evidence type="ECO:0000313" key="4">
    <source>
        <dbReference type="EMBL" id="RNB48589.1"/>
    </source>
</evidence>
<dbReference type="InterPro" id="IPR051474">
    <property type="entry name" value="Anti-sigma-K/W_factor"/>
</dbReference>
<keyword evidence="5" id="KW-1185">Reference proteome</keyword>
<feature type="domain" description="Anti-sigma K factor RskA C-terminal" evidence="3">
    <location>
        <begin position="102"/>
        <end position="238"/>
    </location>
</feature>
<dbReference type="GO" id="GO:0005886">
    <property type="term" value="C:plasma membrane"/>
    <property type="evidence" value="ECO:0007669"/>
    <property type="project" value="InterPro"/>
</dbReference>
<keyword evidence="2" id="KW-0812">Transmembrane</keyword>
<dbReference type="Proteomes" id="UP000275048">
    <property type="component" value="Unassembled WGS sequence"/>
</dbReference>
<keyword evidence="2" id="KW-1133">Transmembrane helix</keyword>
<protein>
    <submittedName>
        <fullName evidence="4">Anti-sigma factor</fullName>
    </submittedName>
</protein>
<reference evidence="4 5" key="1">
    <citation type="submission" date="2018-10" db="EMBL/GenBank/DDBJ databases">
        <title>Isolation, diversity and antibacterial activity of antinobacteria from the wheat rhizosphere soil.</title>
        <authorList>
            <person name="Sun T."/>
        </authorList>
    </citation>
    <scope>NUCLEOTIDE SEQUENCE [LARGE SCALE GENOMIC DNA]</scope>
    <source>
        <strain evidence="4 5">SJ-23</strain>
    </source>
</reference>
<gene>
    <name evidence="4" type="ORF">EDM22_11015</name>
</gene>
<dbReference type="OrthoDB" id="153510at2"/>
<keyword evidence="2" id="KW-0472">Membrane</keyword>
<sequence>LADAVPPVTPPPSLKASIFARLDEVPQLAAEAAPEAAAPQAVPAAHEPVAPAPIIDEPTAPDAAVPTIADEAPATEPASPRRTGRAERAAERRWFQRPGAILAAAAAALLLIAGTVVGVNWGGPAGWGAQRDVQAIAAAPDAQTAEAEVPGGGTVELVWSAELGRSAVRAADLPDVGADSTYELWYIDDSGATPAGTFDPSRGGEAFVVLDGEFQPGLVVGITVEPAGGSTSPTTDPIAAFET</sequence>
<dbReference type="RefSeq" id="WP_138708067.1">
    <property type="nucleotide sequence ID" value="NZ_RHHB01000019.1"/>
</dbReference>
<dbReference type="GO" id="GO:0016989">
    <property type="term" value="F:sigma factor antagonist activity"/>
    <property type="evidence" value="ECO:0007669"/>
    <property type="project" value="TreeGrafter"/>
</dbReference>
<dbReference type="EMBL" id="RHHB01000019">
    <property type="protein sequence ID" value="RNB48589.1"/>
    <property type="molecule type" value="Genomic_DNA"/>
</dbReference>
<dbReference type="InterPro" id="IPR018764">
    <property type="entry name" value="RskA_C"/>
</dbReference>
<feature type="non-terminal residue" evidence="4">
    <location>
        <position position="1"/>
    </location>
</feature>
<evidence type="ECO:0000256" key="1">
    <source>
        <dbReference type="SAM" id="MobiDB-lite"/>
    </source>
</evidence>
<feature type="region of interest" description="Disordered" evidence="1">
    <location>
        <begin position="30"/>
        <end position="60"/>
    </location>
</feature>
<dbReference type="PANTHER" id="PTHR37461">
    <property type="entry name" value="ANTI-SIGMA-K FACTOR RSKA"/>
    <property type="match status" value="1"/>
</dbReference>
<feature type="transmembrane region" description="Helical" evidence="2">
    <location>
        <begin position="100"/>
        <end position="121"/>
    </location>
</feature>